<feature type="compositionally biased region" description="Polar residues" evidence="2">
    <location>
        <begin position="67"/>
        <end position="79"/>
    </location>
</feature>
<feature type="region of interest" description="Disordered" evidence="2">
    <location>
        <begin position="1"/>
        <end position="142"/>
    </location>
</feature>
<feature type="compositionally biased region" description="Low complexity" evidence="2">
    <location>
        <begin position="654"/>
        <end position="670"/>
    </location>
</feature>
<feature type="compositionally biased region" description="Low complexity" evidence="2">
    <location>
        <begin position="1277"/>
        <end position="1292"/>
    </location>
</feature>
<dbReference type="PaxDb" id="35128-Thaps24089"/>
<organism evidence="3 4">
    <name type="scientific">Thalassiosira pseudonana</name>
    <name type="common">Marine diatom</name>
    <name type="synonym">Cyclotella nana</name>
    <dbReference type="NCBI Taxonomy" id="35128"/>
    <lineage>
        <taxon>Eukaryota</taxon>
        <taxon>Sar</taxon>
        <taxon>Stramenopiles</taxon>
        <taxon>Ochrophyta</taxon>
        <taxon>Bacillariophyta</taxon>
        <taxon>Coscinodiscophyceae</taxon>
        <taxon>Thalassiosirophycidae</taxon>
        <taxon>Thalassiosirales</taxon>
        <taxon>Thalassiosiraceae</taxon>
        <taxon>Thalassiosira</taxon>
    </lineage>
</organism>
<evidence type="ECO:0000313" key="3">
    <source>
        <dbReference type="EMBL" id="EED90338.1"/>
    </source>
</evidence>
<feature type="region of interest" description="Disordered" evidence="2">
    <location>
        <begin position="646"/>
        <end position="670"/>
    </location>
</feature>
<name>B8C8R3_THAPS</name>
<evidence type="ECO:0000313" key="4">
    <source>
        <dbReference type="Proteomes" id="UP000001449"/>
    </source>
</evidence>
<dbReference type="EMBL" id="CM000645">
    <property type="protein sequence ID" value="EED90338.1"/>
    <property type="molecule type" value="Genomic_DNA"/>
</dbReference>
<evidence type="ECO:0000256" key="2">
    <source>
        <dbReference type="SAM" id="MobiDB-lite"/>
    </source>
</evidence>
<feature type="compositionally biased region" description="Low complexity" evidence="2">
    <location>
        <begin position="107"/>
        <end position="133"/>
    </location>
</feature>
<feature type="compositionally biased region" description="Low complexity" evidence="2">
    <location>
        <begin position="345"/>
        <end position="395"/>
    </location>
</feature>
<feature type="compositionally biased region" description="Low complexity" evidence="2">
    <location>
        <begin position="406"/>
        <end position="423"/>
    </location>
</feature>
<feature type="compositionally biased region" description="Polar residues" evidence="2">
    <location>
        <begin position="424"/>
        <end position="434"/>
    </location>
</feature>
<keyword evidence="1" id="KW-0175">Coiled coil</keyword>
<proteinExistence type="predicted"/>
<feature type="compositionally biased region" description="Acidic residues" evidence="2">
    <location>
        <begin position="495"/>
        <end position="504"/>
    </location>
</feature>
<reference evidence="3 4" key="2">
    <citation type="journal article" date="2008" name="Nature">
        <title>The Phaeodactylum genome reveals the evolutionary history of diatom genomes.</title>
        <authorList>
            <person name="Bowler C."/>
            <person name="Allen A.E."/>
            <person name="Badger J.H."/>
            <person name="Grimwood J."/>
            <person name="Jabbari K."/>
            <person name="Kuo A."/>
            <person name="Maheswari U."/>
            <person name="Martens C."/>
            <person name="Maumus F."/>
            <person name="Otillar R.P."/>
            <person name="Rayko E."/>
            <person name="Salamov A."/>
            <person name="Vandepoele K."/>
            <person name="Beszteri B."/>
            <person name="Gruber A."/>
            <person name="Heijde M."/>
            <person name="Katinka M."/>
            <person name="Mock T."/>
            <person name="Valentin K."/>
            <person name="Verret F."/>
            <person name="Berges J.A."/>
            <person name="Brownlee C."/>
            <person name="Cadoret J.P."/>
            <person name="Chiovitti A."/>
            <person name="Choi C.J."/>
            <person name="Coesel S."/>
            <person name="De Martino A."/>
            <person name="Detter J.C."/>
            <person name="Durkin C."/>
            <person name="Falciatore A."/>
            <person name="Fournet J."/>
            <person name="Haruta M."/>
            <person name="Huysman M.J."/>
            <person name="Jenkins B.D."/>
            <person name="Jiroutova K."/>
            <person name="Jorgensen R.E."/>
            <person name="Joubert Y."/>
            <person name="Kaplan A."/>
            <person name="Kroger N."/>
            <person name="Kroth P.G."/>
            <person name="La Roche J."/>
            <person name="Lindquist E."/>
            <person name="Lommer M."/>
            <person name="Martin-Jezequel V."/>
            <person name="Lopez P.J."/>
            <person name="Lucas S."/>
            <person name="Mangogna M."/>
            <person name="McGinnis K."/>
            <person name="Medlin L.K."/>
            <person name="Montsant A."/>
            <person name="Oudot-Le Secq M.P."/>
            <person name="Napoli C."/>
            <person name="Obornik M."/>
            <person name="Parker M.S."/>
            <person name="Petit J.L."/>
            <person name="Porcel B.M."/>
            <person name="Poulsen N."/>
            <person name="Robison M."/>
            <person name="Rychlewski L."/>
            <person name="Rynearson T.A."/>
            <person name="Schmutz J."/>
            <person name="Shapiro H."/>
            <person name="Siaut M."/>
            <person name="Stanley M."/>
            <person name="Sussman M.R."/>
            <person name="Taylor A.R."/>
            <person name="Vardi A."/>
            <person name="von Dassow P."/>
            <person name="Vyverman W."/>
            <person name="Willis A."/>
            <person name="Wyrwicz L.S."/>
            <person name="Rokhsar D.S."/>
            <person name="Weissenbach J."/>
            <person name="Armbrust E.V."/>
            <person name="Green B.R."/>
            <person name="Van de Peer Y."/>
            <person name="Grigoriev I.V."/>
        </authorList>
    </citation>
    <scope>NUCLEOTIDE SEQUENCE [LARGE SCALE GENOMIC DNA]</scope>
    <source>
        <strain evidence="3 4">CCMP1335</strain>
    </source>
</reference>
<feature type="region of interest" description="Disordered" evidence="2">
    <location>
        <begin position="1269"/>
        <end position="1355"/>
    </location>
</feature>
<feature type="compositionally biased region" description="Basic and acidic residues" evidence="2">
    <location>
        <begin position="53"/>
        <end position="64"/>
    </location>
</feature>
<gene>
    <name evidence="3" type="ORF">THAPSDRAFT_24089</name>
</gene>
<keyword evidence="4" id="KW-1185">Reference proteome</keyword>
<dbReference type="GeneID" id="7451013"/>
<feature type="coiled-coil region" evidence="1">
    <location>
        <begin position="931"/>
        <end position="1018"/>
    </location>
</feature>
<feature type="compositionally biased region" description="Polar residues" evidence="2">
    <location>
        <begin position="481"/>
        <end position="494"/>
    </location>
</feature>
<dbReference type="Proteomes" id="UP000001449">
    <property type="component" value="Chromosome 9"/>
</dbReference>
<dbReference type="RefSeq" id="XP_002292363.1">
    <property type="nucleotide sequence ID" value="XM_002292327.1"/>
</dbReference>
<dbReference type="HOGENOM" id="CLU_257437_0_0_1"/>
<dbReference type="InParanoid" id="B8C8R3"/>
<reference evidence="3 4" key="1">
    <citation type="journal article" date="2004" name="Science">
        <title>The genome of the diatom Thalassiosira pseudonana: ecology, evolution, and metabolism.</title>
        <authorList>
            <person name="Armbrust E.V."/>
            <person name="Berges J.A."/>
            <person name="Bowler C."/>
            <person name="Green B.R."/>
            <person name="Martinez D."/>
            <person name="Putnam N.H."/>
            <person name="Zhou S."/>
            <person name="Allen A.E."/>
            <person name="Apt K.E."/>
            <person name="Bechner M."/>
            <person name="Brzezinski M.A."/>
            <person name="Chaal B.K."/>
            <person name="Chiovitti A."/>
            <person name="Davis A.K."/>
            <person name="Demarest M.S."/>
            <person name="Detter J.C."/>
            <person name="Glavina T."/>
            <person name="Goodstein D."/>
            <person name="Hadi M.Z."/>
            <person name="Hellsten U."/>
            <person name="Hildebrand M."/>
            <person name="Jenkins B.D."/>
            <person name="Jurka J."/>
            <person name="Kapitonov V.V."/>
            <person name="Kroger N."/>
            <person name="Lau W.W."/>
            <person name="Lane T.W."/>
            <person name="Larimer F.W."/>
            <person name="Lippmeier J.C."/>
            <person name="Lucas S."/>
            <person name="Medina M."/>
            <person name="Montsant A."/>
            <person name="Obornik M."/>
            <person name="Parker M.S."/>
            <person name="Palenik B."/>
            <person name="Pazour G.J."/>
            <person name="Richardson P.M."/>
            <person name="Rynearson T.A."/>
            <person name="Saito M.A."/>
            <person name="Schwartz D.C."/>
            <person name="Thamatrakoln K."/>
            <person name="Valentin K."/>
            <person name="Vardi A."/>
            <person name="Wilkerson F.P."/>
            <person name="Rokhsar D.S."/>
        </authorList>
    </citation>
    <scope>NUCLEOTIDE SEQUENCE [LARGE SCALE GENOMIC DNA]</scope>
    <source>
        <strain evidence="3 4">CCMP1335</strain>
    </source>
</reference>
<feature type="compositionally biased region" description="Polar residues" evidence="2">
    <location>
        <begin position="7"/>
        <end position="31"/>
    </location>
</feature>
<evidence type="ECO:0000256" key="1">
    <source>
        <dbReference type="SAM" id="Coils"/>
    </source>
</evidence>
<feature type="compositionally biased region" description="Low complexity" evidence="2">
    <location>
        <begin position="524"/>
        <end position="535"/>
    </location>
</feature>
<dbReference type="KEGG" id="tps:THAPSDRAFT_24089"/>
<accession>B8C8R3</accession>
<sequence>MQYRAVRSNSDNCANATRSSGSNGSYFNSDIANGHVNGATSRVRRQNPNTNSRMERADNNKDDANVFSPNLQKYLSRSSADGVKSRGASSSGKKQSADSKSGKNVHQNQQNNLPKQQQQAWKNQQEKNQNTNQRTVVAKTRLTEKRGKSSLAFAKYGILPSNATESTNGGGRAIATQSSVLSPSTTAGGGGDYQGAMLFSPEGVGGELNRMLHTGGTDNNVNRGMDDITNVNSRNNNNDSGGKEEQHGGLSFLLSPNNNSQYEGDGDSYTVGSVLFSPGGMSWMGGRGGGGGWGVEGETGLNGNYYGGEDAACGKTESAAVDAPKFVGYNSNKNQYLQDQLGCSPPSNTNNNNNNPKTPINSINADSDSSSGEFFTPTSTATKTPTKTPSKSTPKGYSVGSPATLSESQSAASYSSYNNSASSKQFLPSSSNQFGTSAGGGGTGGLAPVWEDENDDGKYQQQQYQEQYDTEKNEPSVVFVTPNQQGIYRKTNSNDGEDSDEDEFFSPLAQYSQHTPSDKHQHISSRQRSTQQQRQHASKQLSTMLAQEASISSSFNHNNVSVLSMDVDGDSVENESYPLICEVKNMLAGCKWLKQPVSGEGGMQTEVVTLENTDKDVQASTTVASPNYSEVREECQSLLKEARDISNTSTEGMESMPESAPSAPVESSNAPLAPKVHDLVPSLPPGALSVEFVRHCNSVKTLENILSVLQNNDNNKRGKQLRQPFLVRLVQKRMEKVNPRLEVLSEVKEMSAIEQSDEEHWEQFTGAKELKTAGKKGKHVVWSEDVKENVESVSSANQGASSLSLPMKSILLTVSHFENSTEHDGMEVVGNLLPLSAAPSSPSRHETASLMTYESSLDMNLSESVFTLEEESAYWKQSAEDGLGEVFKVTMEEVEAVSVMDNAAQPSESEAVVVGNGASLSNEEELNVTHFAELTEELAETLTSHARLTEELESLVHSKARLLSKLDEATQQLSQQHTSASEEKAMHLERISQLLEENKNLRKEVGSLRSQIQSITQKAEASTARMQSQLEAALRTHSKLIQEKDTIGSELNNARMAYDQVQKEVARSKMCLDEGGKQKAMAGDMTAHKVQKEVDAARLANLALANALALSEQDLAKAVESDLVVLFQLTIATIQLKEGKKRECEKLSSKMKEMSDHIAFLTGKIKDMSKELHSSNAYIDALYADLNANQTPNTKMMADLEKRELVWLESEIRYTKRIEELEQQLKEGKSKVSMDMYLSVIKNARQIKMELAKKQETIEKLTSTVGGLRDQLEKMRSTSSKRSSAEKSVASRLRMRHVTPTAASEQNDENAAPPKKQRDEEHLGGKRLNHTRVRSVGGRKALSDQDLEVGIAVSP</sequence>
<feature type="region of interest" description="Disordered" evidence="2">
    <location>
        <begin position="230"/>
        <end position="265"/>
    </location>
</feature>
<feature type="region of interest" description="Disordered" evidence="2">
    <location>
        <begin position="337"/>
        <end position="542"/>
    </location>
</feature>
<protein>
    <submittedName>
        <fullName evidence="3">Uncharacterized protein</fullName>
    </submittedName>
</protein>